<dbReference type="GO" id="GO:0000972">
    <property type="term" value="P:transcription-dependent tethering of RNA polymerase II gene DNA at nuclear periphery"/>
    <property type="evidence" value="ECO:0007669"/>
    <property type="project" value="TreeGrafter"/>
</dbReference>
<dbReference type="EMBL" id="HBGA01133990">
    <property type="protein sequence ID" value="CAD9038512.1"/>
    <property type="molecule type" value="Transcribed_RNA"/>
</dbReference>
<sequence>MEKEANKIGPMMNSGLLKRITNLINKEVNDQDPSPDIPLRYSDSGFRLGKPKAGGESTDPHQAHYLKYDSTKIPDALLAEWGRMRYVALMGLFPSINRAWITCDNKLLMWNYITGGDYIVYDQQPQCLVAVGLTTPPVGLFHPEITNILVLATPVQVSFVAVGFRQDTRTPFLTGDPLYDRSMGEIKLSPVTPTVPTYDVSMTKIISTPKGRVFMGSQTGCLYECEYTTHDGWDNTKLRLQNHSNQLPAFLQPLNIFAMLRTPVGVKDMCLDEQQGFLYTLLDDSTIEVWDINKSDLKPGGKSDLMGTPSRLACRQHVAGSGDADQVQPILSIHVHQRPSHMKSRSRSYNLVAIRANSSRIFYECRRAGRLSFSSLLQLVATCPALDTRTQRTQIQQTEYPDVQLAFYAEGACLMCDSKATYMGNGMNIRLPGYSPGVPQGQRSVMYGITCQTKVPTPDADVVFEGSVNSATEEVYKVLEDVDGNVLSIDEIPREYLEPHLSKLTLAPNQLATQHLVPPRQFVVLGSQGVYRLIKLRPIDHLHLLLKTEPLSSPLYKAFQRTYGMTNTVCMLLTLLGVAQQRGGATAHTLKSHNGAYTPGAFSAAPSSGLPTPYGEPSPTRRLTFAHDVTPSGHVDLALPGPASPMGSGVGLVSPASAMASAVLSRPTQQVRQQAQNLLDMIRLDPNARKARLELDKDPNKRLLKDADMLEAFMLHFSRIVAPFWSSDLFDPQLKVCSFTMQQLEHLLDNLKGFQAFFSSHPDVTRVLDHGASLDQFNPTNLYDDEYLAWQYVLPPEGRSDVQLQHDAQTIERLLIQRLVLMVDATVQAVYFLTAILPFHLEHLLHRFKSSRAIMTCKNLKLENIVKEEALGLGGQAGVLHEFVKAALDAEREGQADPALVTSLVQRLSSNCSMFLQQTHIKEYQGLDCIRMAWNWAASDPEKSREALERSLRIFKEIGVDLWKGEGRCKELYALCDAYMRMHYIEGVVSLCIEVAARLDPNGAALRWYDVSLREPHLSQHPGEDAHQQVSQCYQEAVQKVLGPVGTNLQGAPPSTIQDTLSKLFERVVYMLRFNIPLWHYAIFDFFCANGLKEHLPKLESQHLERYLQYNRMYRDRLLPELCKYCMRMGKYEDAARYYARWATCDPAHFDGDNRPLKLSTRVSLLADAKNAADLSNNRELSIQLNDYLQVAQVQQIMAEEFNALASSLHTLHHWSQSDKDAMKETQRKVEEELCEATWMYKECQRYGFSMCSLRIIQICHPNEDQSRITKVYEKLLLDARATGTLDQIVGQLVNRFYANSTSRFFPITLIISTLEWDALSRHSDSDLVGVDVLLRHGVERDHVYHGYQKVYDCLANVTVMQEPLLPEFLKMRDSTDDLVMHILQVICQLLQDWFQKVMERRGDNEMREFNLHRLTLSNDIDRYKATCNRMDLGVRTPSPTTLKKQFEQLQEKMQSIVPDGYRW</sequence>
<dbReference type="Gene3D" id="1.20.58.1780">
    <property type="match status" value="1"/>
</dbReference>
<evidence type="ECO:0000313" key="7">
    <source>
        <dbReference type="EMBL" id="CAD9038512.1"/>
    </source>
</evidence>
<dbReference type="PANTHER" id="PTHR10350:SF6">
    <property type="entry name" value="NUCLEAR PORE COMPLEX PROTEIN NUP155"/>
    <property type="match status" value="1"/>
</dbReference>
<dbReference type="Pfam" id="PF08801">
    <property type="entry name" value="Nucleoporin_N"/>
    <property type="match status" value="1"/>
</dbReference>
<feature type="domain" description="Nucleoporin Nup133/Nup155-like N-terminal" evidence="6">
    <location>
        <begin position="71"/>
        <end position="530"/>
    </location>
</feature>
<dbReference type="InterPro" id="IPR042533">
    <property type="entry name" value="Nucleoporin_Nup155_C_1"/>
</dbReference>
<reference evidence="7" key="1">
    <citation type="submission" date="2021-01" db="EMBL/GenBank/DDBJ databases">
        <authorList>
            <person name="Corre E."/>
            <person name="Pelletier E."/>
            <person name="Niang G."/>
            <person name="Scheremetjew M."/>
            <person name="Finn R."/>
            <person name="Kale V."/>
            <person name="Holt S."/>
            <person name="Cochrane G."/>
            <person name="Meng A."/>
            <person name="Brown T."/>
            <person name="Cohen L."/>
        </authorList>
    </citation>
    <scope>NUCLEOTIDE SEQUENCE</scope>
    <source>
        <strain evidence="7">NIES-381</strain>
    </source>
</reference>
<dbReference type="Gene3D" id="1.20.120.1880">
    <property type="entry name" value="Nucleoporin, helical C-terminal domain"/>
    <property type="match status" value="1"/>
</dbReference>
<dbReference type="Gene3D" id="1.25.40.450">
    <property type="entry name" value="Nucleoporin, helical domain, N-terminal subdomain"/>
    <property type="match status" value="1"/>
</dbReference>
<evidence type="ECO:0000259" key="6">
    <source>
        <dbReference type="Pfam" id="PF08801"/>
    </source>
</evidence>
<evidence type="ECO:0000259" key="5">
    <source>
        <dbReference type="Pfam" id="PF03177"/>
    </source>
</evidence>
<evidence type="ECO:0000256" key="4">
    <source>
        <dbReference type="ARBA" id="ARBA00023242"/>
    </source>
</evidence>
<dbReference type="GO" id="GO:0044611">
    <property type="term" value="C:nuclear pore inner ring"/>
    <property type="evidence" value="ECO:0007669"/>
    <property type="project" value="TreeGrafter"/>
</dbReference>
<dbReference type="InterPro" id="IPR042538">
    <property type="entry name" value="Nucleoporin_Nup155_C_3"/>
</dbReference>
<keyword evidence="4" id="KW-0539">Nucleus</keyword>
<dbReference type="GO" id="GO:0017056">
    <property type="term" value="F:structural constituent of nuclear pore"/>
    <property type="evidence" value="ECO:0007669"/>
    <property type="project" value="InterPro"/>
</dbReference>
<dbReference type="PANTHER" id="PTHR10350">
    <property type="entry name" value="NUCLEAR PORE COMPLEX PROTEIN NUP155"/>
    <property type="match status" value="1"/>
</dbReference>
<comment type="subcellular location">
    <subcellularLocation>
        <location evidence="1">Nucleus</location>
    </subcellularLocation>
</comment>
<proteinExistence type="inferred from homology"/>
<comment type="similarity">
    <text evidence="2">Belongs to the non-repetitive/WGA-negative nucleoporin family.</text>
</comment>
<evidence type="ECO:0000256" key="3">
    <source>
        <dbReference type="ARBA" id="ARBA00022448"/>
    </source>
</evidence>
<name>A0A7S1JBN5_9EUGL</name>
<dbReference type="GO" id="GO:0006606">
    <property type="term" value="P:protein import into nucleus"/>
    <property type="evidence" value="ECO:0007669"/>
    <property type="project" value="TreeGrafter"/>
</dbReference>
<dbReference type="Gene3D" id="1.25.40.440">
    <property type="entry name" value="Nucleoporin, helical domain, central subdomain"/>
    <property type="match status" value="1"/>
</dbReference>
<dbReference type="GO" id="GO:0006405">
    <property type="term" value="P:RNA export from nucleus"/>
    <property type="evidence" value="ECO:0007669"/>
    <property type="project" value="TreeGrafter"/>
</dbReference>
<accession>A0A7S1JBN5</accession>
<dbReference type="InterPro" id="IPR004870">
    <property type="entry name" value="Nucleoporin_Nup155"/>
</dbReference>
<dbReference type="InterPro" id="IPR007187">
    <property type="entry name" value="Nucleoporin_Nup133/Nup155_C"/>
</dbReference>
<evidence type="ECO:0000256" key="2">
    <source>
        <dbReference type="ARBA" id="ARBA00007373"/>
    </source>
</evidence>
<keyword evidence="3" id="KW-0813">Transport</keyword>
<dbReference type="Pfam" id="PF03177">
    <property type="entry name" value="Nucleoporin_C"/>
    <property type="match status" value="1"/>
</dbReference>
<protein>
    <recommendedName>
        <fullName evidence="8">Nucleoporin Nup133/Nup155-like N-terminal domain-containing protein</fullName>
    </recommendedName>
</protein>
<organism evidence="7">
    <name type="scientific">Eutreptiella gymnastica</name>
    <dbReference type="NCBI Taxonomy" id="73025"/>
    <lineage>
        <taxon>Eukaryota</taxon>
        <taxon>Discoba</taxon>
        <taxon>Euglenozoa</taxon>
        <taxon>Euglenida</taxon>
        <taxon>Spirocuta</taxon>
        <taxon>Euglenophyceae</taxon>
        <taxon>Eutreptiales</taxon>
        <taxon>Eutreptiaceae</taxon>
        <taxon>Eutreptiella</taxon>
    </lineage>
</organism>
<dbReference type="InterPro" id="IPR014908">
    <property type="entry name" value="Nucleoporin_Nup133/Nup155_N"/>
</dbReference>
<evidence type="ECO:0000256" key="1">
    <source>
        <dbReference type="ARBA" id="ARBA00004123"/>
    </source>
</evidence>
<dbReference type="GO" id="GO:0036228">
    <property type="term" value="P:protein localization to nuclear inner membrane"/>
    <property type="evidence" value="ECO:0007669"/>
    <property type="project" value="TreeGrafter"/>
</dbReference>
<gene>
    <name evidence="7" type="ORF">EGYM00392_LOCUS49674</name>
</gene>
<dbReference type="InterPro" id="IPR042537">
    <property type="entry name" value="Nucleoporin_Nup155_C_2"/>
</dbReference>
<evidence type="ECO:0008006" key="8">
    <source>
        <dbReference type="Google" id="ProtNLM"/>
    </source>
</evidence>
<feature type="domain" description="Nucleoporin Nup133/Nup155-like C-terminal" evidence="5">
    <location>
        <begin position="711"/>
        <end position="1408"/>
    </location>
</feature>